<dbReference type="PROSITE" id="PS51005">
    <property type="entry name" value="NAC"/>
    <property type="match status" value="1"/>
</dbReference>
<evidence type="ECO:0000256" key="2">
    <source>
        <dbReference type="ARBA" id="ARBA00023125"/>
    </source>
</evidence>
<dbReference type="Pfam" id="PF02365">
    <property type="entry name" value="NAM"/>
    <property type="match status" value="1"/>
</dbReference>
<dbReference type="RefSeq" id="XP_056694761.1">
    <property type="nucleotide sequence ID" value="XM_056838783.1"/>
</dbReference>
<evidence type="ECO:0000256" key="1">
    <source>
        <dbReference type="ARBA" id="ARBA00023015"/>
    </source>
</evidence>
<accession>A0ABM3RGN1</accession>
<dbReference type="InterPro" id="IPR003441">
    <property type="entry name" value="NAC-dom"/>
</dbReference>
<organism evidence="6 7">
    <name type="scientific">Spinacia oleracea</name>
    <name type="common">Spinach</name>
    <dbReference type="NCBI Taxonomy" id="3562"/>
    <lineage>
        <taxon>Eukaryota</taxon>
        <taxon>Viridiplantae</taxon>
        <taxon>Streptophyta</taxon>
        <taxon>Embryophyta</taxon>
        <taxon>Tracheophyta</taxon>
        <taxon>Spermatophyta</taxon>
        <taxon>Magnoliopsida</taxon>
        <taxon>eudicotyledons</taxon>
        <taxon>Gunneridae</taxon>
        <taxon>Pentapetalae</taxon>
        <taxon>Caryophyllales</taxon>
        <taxon>Chenopodiaceae</taxon>
        <taxon>Chenopodioideae</taxon>
        <taxon>Anserineae</taxon>
        <taxon>Spinacia</taxon>
    </lineage>
</organism>
<dbReference type="PANTHER" id="PTHR31719:SF179">
    <property type="entry name" value="OS08G0148400 PROTEIN"/>
    <property type="match status" value="1"/>
</dbReference>
<sequence length="266" mass="30868">MSMNLMPGFQFDPTDEELINFFLWRKIHGVPTPAVYPRMPDANVYGKKGDHPSQIFDSFGESDREEEDTVRYFFTRLVPVSKKKGCNGKNVVRSVGSGDDFWRNERSESVKVKNKDGGQDIKIGSRTYLKFIDQTGVANPDRVEWSMRELMSTDDNALVLCRIEKKIPKSTTKKRKQAISSTTNSTSIVDNNVDEDLLQENKRQCLVHLQLQQSTDQEQQTKEMIDNDNSDLWLKQMIDDYLQKKFTNISKQSRKRKKYCYFFFGG</sequence>
<keyword evidence="4" id="KW-0539">Nucleus</keyword>
<evidence type="ECO:0000313" key="6">
    <source>
        <dbReference type="Proteomes" id="UP000813463"/>
    </source>
</evidence>
<evidence type="ECO:0000313" key="7">
    <source>
        <dbReference type="RefSeq" id="XP_056694761.1"/>
    </source>
</evidence>
<gene>
    <name evidence="7" type="primary">LOC130469455</name>
</gene>
<dbReference type="Gene3D" id="2.170.150.80">
    <property type="entry name" value="NAC domain"/>
    <property type="match status" value="1"/>
</dbReference>
<name>A0ABM3RGN1_SPIOL</name>
<protein>
    <submittedName>
        <fullName evidence="7">NAC domain-containing protein 41-like</fullName>
    </submittedName>
</protein>
<keyword evidence="3" id="KW-0804">Transcription</keyword>
<keyword evidence="6" id="KW-1185">Reference proteome</keyword>
<dbReference type="GeneID" id="130469455"/>
<dbReference type="PANTHER" id="PTHR31719">
    <property type="entry name" value="NAC TRANSCRIPTION FACTOR 56"/>
    <property type="match status" value="1"/>
</dbReference>
<keyword evidence="2" id="KW-0238">DNA-binding</keyword>
<evidence type="ECO:0000259" key="5">
    <source>
        <dbReference type="PROSITE" id="PS51005"/>
    </source>
</evidence>
<proteinExistence type="predicted"/>
<dbReference type="SUPFAM" id="SSF101941">
    <property type="entry name" value="NAC domain"/>
    <property type="match status" value="1"/>
</dbReference>
<reference evidence="6" key="1">
    <citation type="journal article" date="2021" name="Nat. Commun.">
        <title>Genomic analyses provide insights into spinach domestication and the genetic basis of agronomic traits.</title>
        <authorList>
            <person name="Cai X."/>
            <person name="Sun X."/>
            <person name="Xu C."/>
            <person name="Sun H."/>
            <person name="Wang X."/>
            <person name="Ge C."/>
            <person name="Zhang Z."/>
            <person name="Wang Q."/>
            <person name="Fei Z."/>
            <person name="Jiao C."/>
            <person name="Wang Q."/>
        </authorList>
    </citation>
    <scope>NUCLEOTIDE SEQUENCE [LARGE SCALE GENOMIC DNA]</scope>
    <source>
        <strain evidence="6">cv. Varoflay</strain>
    </source>
</reference>
<reference evidence="7" key="2">
    <citation type="submission" date="2025-08" db="UniProtKB">
        <authorList>
            <consortium name="RefSeq"/>
        </authorList>
    </citation>
    <scope>IDENTIFICATION</scope>
    <source>
        <tissue evidence="7">Leaf</tissue>
    </source>
</reference>
<dbReference type="InterPro" id="IPR036093">
    <property type="entry name" value="NAC_dom_sf"/>
</dbReference>
<feature type="domain" description="NAC" evidence="5">
    <location>
        <begin position="5"/>
        <end position="166"/>
    </location>
</feature>
<evidence type="ECO:0000256" key="3">
    <source>
        <dbReference type="ARBA" id="ARBA00023163"/>
    </source>
</evidence>
<dbReference type="Proteomes" id="UP000813463">
    <property type="component" value="Chromosome 3"/>
</dbReference>
<keyword evidence="1" id="KW-0805">Transcription regulation</keyword>
<evidence type="ECO:0000256" key="4">
    <source>
        <dbReference type="ARBA" id="ARBA00023242"/>
    </source>
</evidence>